<dbReference type="AlphaFoldDB" id="A0A2V1D7Y7"/>
<keyword evidence="2" id="KW-1185">Reference proteome</keyword>
<proteinExistence type="predicted"/>
<sequence>RQANEAKINKKKRIQHGGLVEYGETSMQVAAESSMAAQRLKRARGGVGQEKAQSGQRRCGNCRKAGHNVRTC</sequence>
<name>A0A2V1D7Y7_9PLEO</name>
<protein>
    <recommendedName>
        <fullName evidence="3">CCHC-type domain-containing protein</fullName>
    </recommendedName>
</protein>
<dbReference type="EMBL" id="KZ805547">
    <property type="protein sequence ID" value="PVH94175.1"/>
    <property type="molecule type" value="Genomic_DNA"/>
</dbReference>
<accession>A0A2V1D7Y7</accession>
<evidence type="ECO:0008006" key="3">
    <source>
        <dbReference type="Google" id="ProtNLM"/>
    </source>
</evidence>
<organism evidence="1 2">
    <name type="scientific">Periconia macrospinosa</name>
    <dbReference type="NCBI Taxonomy" id="97972"/>
    <lineage>
        <taxon>Eukaryota</taxon>
        <taxon>Fungi</taxon>
        <taxon>Dikarya</taxon>
        <taxon>Ascomycota</taxon>
        <taxon>Pezizomycotina</taxon>
        <taxon>Dothideomycetes</taxon>
        <taxon>Pleosporomycetidae</taxon>
        <taxon>Pleosporales</taxon>
        <taxon>Massarineae</taxon>
        <taxon>Periconiaceae</taxon>
        <taxon>Periconia</taxon>
    </lineage>
</organism>
<evidence type="ECO:0000313" key="2">
    <source>
        <dbReference type="Proteomes" id="UP000244855"/>
    </source>
</evidence>
<evidence type="ECO:0000313" key="1">
    <source>
        <dbReference type="EMBL" id="PVH94175.1"/>
    </source>
</evidence>
<feature type="non-terminal residue" evidence="1">
    <location>
        <position position="1"/>
    </location>
</feature>
<dbReference type="OrthoDB" id="3794372at2759"/>
<reference evidence="1 2" key="1">
    <citation type="journal article" date="2018" name="Sci. Rep.">
        <title>Comparative genomics provides insights into the lifestyle and reveals functional heterogeneity of dark septate endophytic fungi.</title>
        <authorList>
            <person name="Knapp D.G."/>
            <person name="Nemeth J.B."/>
            <person name="Barry K."/>
            <person name="Hainaut M."/>
            <person name="Henrissat B."/>
            <person name="Johnson J."/>
            <person name="Kuo A."/>
            <person name="Lim J.H.P."/>
            <person name="Lipzen A."/>
            <person name="Nolan M."/>
            <person name="Ohm R.A."/>
            <person name="Tamas L."/>
            <person name="Grigoriev I.V."/>
            <person name="Spatafora J.W."/>
            <person name="Nagy L.G."/>
            <person name="Kovacs G.M."/>
        </authorList>
    </citation>
    <scope>NUCLEOTIDE SEQUENCE [LARGE SCALE GENOMIC DNA]</scope>
    <source>
        <strain evidence="1 2">DSE2036</strain>
    </source>
</reference>
<dbReference type="Proteomes" id="UP000244855">
    <property type="component" value="Unassembled WGS sequence"/>
</dbReference>
<gene>
    <name evidence="1" type="ORF">DM02DRAFT_540014</name>
</gene>